<dbReference type="SUPFAM" id="SSF53850">
    <property type="entry name" value="Periplasmic binding protein-like II"/>
    <property type="match status" value="1"/>
</dbReference>
<dbReference type="Pfam" id="PF00126">
    <property type="entry name" value="HTH_1"/>
    <property type="match status" value="1"/>
</dbReference>
<dbReference type="InterPro" id="IPR000847">
    <property type="entry name" value="LysR_HTH_N"/>
</dbReference>
<proteinExistence type="inferred from homology"/>
<feature type="domain" description="HTH lysR-type" evidence="4">
    <location>
        <begin position="12"/>
        <end position="68"/>
    </location>
</feature>
<dbReference type="PANTHER" id="PTHR30126:SF91">
    <property type="entry name" value="LYSR FAMILY TRANSCRIPTIONAL REGULATOR"/>
    <property type="match status" value="1"/>
</dbReference>
<comment type="similarity">
    <text evidence="1">Belongs to the LysR transcriptional regulatory family.</text>
</comment>
<evidence type="ECO:0000259" key="4">
    <source>
        <dbReference type="Pfam" id="PF00126"/>
    </source>
</evidence>
<reference evidence="6" key="1">
    <citation type="journal article" date="2019" name="Int. J. Syst. Evol. Microbiol.">
        <title>The Global Catalogue of Microorganisms (GCM) 10K type strain sequencing project: providing services to taxonomists for standard genome sequencing and annotation.</title>
        <authorList>
            <consortium name="The Broad Institute Genomics Platform"/>
            <consortium name="The Broad Institute Genome Sequencing Center for Infectious Disease"/>
            <person name="Wu L."/>
            <person name="Ma J."/>
        </authorList>
    </citation>
    <scope>NUCLEOTIDE SEQUENCE [LARGE SCALE GENOMIC DNA]</scope>
    <source>
        <strain evidence="6">CGMCC 1.10131</strain>
    </source>
</reference>
<keyword evidence="3" id="KW-0804">Transcription</keyword>
<evidence type="ECO:0000256" key="3">
    <source>
        <dbReference type="ARBA" id="ARBA00023163"/>
    </source>
</evidence>
<dbReference type="EMBL" id="BMDY01000034">
    <property type="protein sequence ID" value="GGB20317.1"/>
    <property type="molecule type" value="Genomic_DNA"/>
</dbReference>
<dbReference type="Gene3D" id="1.10.10.10">
    <property type="entry name" value="Winged helix-like DNA-binding domain superfamily/Winged helix DNA-binding domain"/>
    <property type="match status" value="1"/>
</dbReference>
<sequence>MLMMDENAQQQALLAFVSLAKYGELAKTAQQLKCSEPELQAQIQSLQQTLGCQLFIPAARFYQLSPDGLALIEQAELILARYQELTQHCRYLQLGKSLSVNISYQHWFPSPWLTLLACHLQSFEPLLELQFSNSQQHNIHFSFSARAHHQDYQVYPWRKAKLIKVAHPRLANHRHAFDDYLKLFDIRENQQNKLFVGETLLLDALEAGLGWAILPEISVESRLAEGQLKAWPEPFGELASYLHLSKHCPQDIHAWLLQQTSGDE</sequence>
<evidence type="ECO:0000313" key="6">
    <source>
        <dbReference type="Proteomes" id="UP000651977"/>
    </source>
</evidence>
<evidence type="ECO:0000256" key="1">
    <source>
        <dbReference type="ARBA" id="ARBA00009437"/>
    </source>
</evidence>
<name>A0ABQ1I636_9ALTE</name>
<organism evidence="5 6">
    <name type="scientific">Agarivorans gilvus</name>
    <dbReference type="NCBI Taxonomy" id="680279"/>
    <lineage>
        <taxon>Bacteria</taxon>
        <taxon>Pseudomonadati</taxon>
        <taxon>Pseudomonadota</taxon>
        <taxon>Gammaproteobacteria</taxon>
        <taxon>Alteromonadales</taxon>
        <taxon>Alteromonadaceae</taxon>
        <taxon>Agarivorans</taxon>
    </lineage>
</organism>
<protein>
    <recommendedName>
        <fullName evidence="4">HTH lysR-type domain-containing protein</fullName>
    </recommendedName>
</protein>
<keyword evidence="2" id="KW-0805">Transcription regulation</keyword>
<dbReference type="Proteomes" id="UP000651977">
    <property type="component" value="Unassembled WGS sequence"/>
</dbReference>
<gene>
    <name evidence="5" type="ORF">GCM10007414_37160</name>
</gene>
<keyword evidence="6" id="KW-1185">Reference proteome</keyword>
<evidence type="ECO:0000313" key="5">
    <source>
        <dbReference type="EMBL" id="GGB20317.1"/>
    </source>
</evidence>
<dbReference type="InterPro" id="IPR036390">
    <property type="entry name" value="WH_DNA-bd_sf"/>
</dbReference>
<dbReference type="PANTHER" id="PTHR30126">
    <property type="entry name" value="HTH-TYPE TRANSCRIPTIONAL REGULATOR"/>
    <property type="match status" value="1"/>
</dbReference>
<dbReference type="Gene3D" id="3.40.190.290">
    <property type="match status" value="1"/>
</dbReference>
<accession>A0ABQ1I636</accession>
<comment type="caution">
    <text evidence="5">The sequence shown here is derived from an EMBL/GenBank/DDBJ whole genome shotgun (WGS) entry which is preliminary data.</text>
</comment>
<evidence type="ECO:0000256" key="2">
    <source>
        <dbReference type="ARBA" id="ARBA00023015"/>
    </source>
</evidence>
<dbReference type="InterPro" id="IPR036388">
    <property type="entry name" value="WH-like_DNA-bd_sf"/>
</dbReference>
<dbReference type="SUPFAM" id="SSF46785">
    <property type="entry name" value="Winged helix' DNA-binding domain"/>
    <property type="match status" value="1"/>
</dbReference>